<dbReference type="Proteomes" id="UP000214973">
    <property type="component" value="Chromosome 1"/>
</dbReference>
<evidence type="ECO:0000256" key="1">
    <source>
        <dbReference type="PIRSR" id="PIRSR006661-1"/>
    </source>
</evidence>
<dbReference type="GO" id="GO:0016783">
    <property type="term" value="F:sulfurtransferase activity"/>
    <property type="evidence" value="ECO:0007669"/>
    <property type="project" value="InterPro"/>
</dbReference>
<dbReference type="PANTHER" id="PTHR43169:SF2">
    <property type="entry name" value="NAD_GMP SYNTHASE DOMAIN-CONTAINING PROTEIN"/>
    <property type="match status" value="1"/>
</dbReference>
<reference evidence="2 3" key="1">
    <citation type="submission" date="2017-06" db="EMBL/GenBank/DDBJ databases">
        <authorList>
            <consortium name="Pathogen Informatics"/>
        </authorList>
    </citation>
    <scope>NUCLEOTIDE SEQUENCE [LARGE SCALE GENOMIC DNA]</scope>
    <source>
        <strain evidence="2 3">NCTC12018</strain>
    </source>
</reference>
<dbReference type="InterPro" id="IPR005232">
    <property type="entry name" value="LarE"/>
</dbReference>
<dbReference type="InterPro" id="IPR052188">
    <property type="entry name" value="Ni-pincer_cofactor_biosynth"/>
</dbReference>
<evidence type="ECO:0000313" key="3">
    <source>
        <dbReference type="Proteomes" id="UP000214973"/>
    </source>
</evidence>
<gene>
    <name evidence="2" type="ORF">SAMEA44547418_01866</name>
</gene>
<dbReference type="SUPFAM" id="SSF52402">
    <property type="entry name" value="Adenine nucleotide alpha hydrolases-like"/>
    <property type="match status" value="1"/>
</dbReference>
<dbReference type="KEGG" id="vrm:44547418_01866"/>
<accession>A0A239ZZ05</accession>
<dbReference type="PIRSF" id="PIRSF006661">
    <property type="entry name" value="PP-lp_UCP006661"/>
    <property type="match status" value="1"/>
</dbReference>
<dbReference type="PANTHER" id="PTHR43169">
    <property type="entry name" value="EXSB FAMILY PROTEIN"/>
    <property type="match status" value="1"/>
</dbReference>
<keyword evidence="3" id="KW-1185">Reference proteome</keyword>
<dbReference type="RefSeq" id="WP_095066635.1">
    <property type="nucleotide sequence ID" value="NZ_LT906470.1"/>
</dbReference>
<dbReference type="InterPro" id="IPR014729">
    <property type="entry name" value="Rossmann-like_a/b/a_fold"/>
</dbReference>
<dbReference type="Gene3D" id="3.40.50.620">
    <property type="entry name" value="HUPs"/>
    <property type="match status" value="1"/>
</dbReference>
<name>A0A239ZZ05_9FIRM</name>
<dbReference type="EMBL" id="LT906470">
    <property type="protein sequence ID" value="SNV75978.1"/>
    <property type="molecule type" value="Genomic_DNA"/>
</dbReference>
<evidence type="ECO:0000313" key="2">
    <source>
        <dbReference type="EMBL" id="SNV75978.1"/>
    </source>
</evidence>
<sequence>MELVDYLKRFERLAIAFSGGVDSSYLLYAAVKAGLTVQPYFVKSPFVPDFERADALRLAASLGVSVQEITVDPLRDERIVANPDNRCYYCKQHVFNAIIEAANHDGFHYVADGTNASDEYDDRPGMKAIQELHIHSPLRTCGLTKSMIRNASREAGLFTWNKPAYACLATRFPAGQRITRDGLRKVEEAEGYLFSLGFSDFRVRLLGNIAKIQVPQSQLENVLQYRELIIKQLSPLFDAVLLDLEVR</sequence>
<proteinExistence type="predicted"/>
<dbReference type="CDD" id="cd01990">
    <property type="entry name" value="LarE-like"/>
    <property type="match status" value="1"/>
</dbReference>
<protein>
    <submittedName>
        <fullName evidence="2">ATP-utilizing enzymes of the PP-loop superfamily</fullName>
    </submittedName>
</protein>
<organism evidence="2 3">
    <name type="scientific">Veillonella rodentium</name>
    <dbReference type="NCBI Taxonomy" id="248315"/>
    <lineage>
        <taxon>Bacteria</taxon>
        <taxon>Bacillati</taxon>
        <taxon>Bacillota</taxon>
        <taxon>Negativicutes</taxon>
        <taxon>Veillonellales</taxon>
        <taxon>Veillonellaceae</taxon>
        <taxon>Veillonella</taxon>
    </lineage>
</organism>
<dbReference type="AlphaFoldDB" id="A0A239ZZ05"/>
<feature type="active site" description="Nucleophile and sulfur donor" evidence="1">
    <location>
        <position position="167"/>
    </location>
</feature>
<dbReference type="NCBIfam" id="TIGR00268">
    <property type="entry name" value="ATP-dependent sacrificial sulfur transferase LarE"/>
    <property type="match status" value="1"/>
</dbReference>